<gene>
    <name evidence="1" type="ORF">CDL26_08760</name>
</gene>
<protein>
    <submittedName>
        <fullName evidence="1">Uncharacterized protein</fullName>
    </submittedName>
</protein>
<dbReference type="RefSeq" id="WP_101870707.1">
    <property type="nucleotide sequence ID" value="NZ_OZ186705.1"/>
</dbReference>
<dbReference type="Proteomes" id="UP000234891">
    <property type="component" value="Unassembled WGS sequence"/>
</dbReference>
<evidence type="ECO:0000313" key="2">
    <source>
        <dbReference type="Proteomes" id="UP000234891"/>
    </source>
</evidence>
<proteinExistence type="predicted"/>
<sequence>MILSASSIVFAVKYWQFPNDGGTQLVTEENRELIGESIQGTALVYDSEGNLINKEDAESVSGLYDWENCPMIQQIEDETAIPSTFTVIPVKKRGTQYQIPEVMFTSEALVIFTKEDGSGWELSEGDEIQIHLEEYETKDFRVEGQMIGYKLIHNGELKKAEDVREGLRQNCILSATEKGEYYSCLIGRSSDITTLKNGTITVIEK</sequence>
<dbReference type="EMBL" id="NIHS01000012">
    <property type="protein sequence ID" value="PLT72598.1"/>
    <property type="molecule type" value="Genomic_DNA"/>
</dbReference>
<dbReference type="AlphaFoldDB" id="A0A2N5PBV6"/>
<name>A0A2N5PBV6_MEDGN</name>
<evidence type="ECO:0000313" key="1">
    <source>
        <dbReference type="EMBL" id="PLT72598.1"/>
    </source>
</evidence>
<accession>A0A2N5PBV6</accession>
<comment type="caution">
    <text evidence="1">The sequence shown here is derived from an EMBL/GenBank/DDBJ whole genome shotgun (WGS) entry which is preliminary data.</text>
</comment>
<reference evidence="1 2" key="1">
    <citation type="journal article" date="2017" name="Genome Med.">
        <title>A novel Ruminococcus gnavus clade enriched in inflammatory bowel disease patients.</title>
        <authorList>
            <person name="Hall A.B."/>
            <person name="Yassour M."/>
            <person name="Sauk J."/>
            <person name="Garner A."/>
            <person name="Jiang X."/>
            <person name="Arthur T."/>
            <person name="Lagoudas G.K."/>
            <person name="Vatanen T."/>
            <person name="Fornelos N."/>
            <person name="Wilson R."/>
            <person name="Bertha M."/>
            <person name="Cohen M."/>
            <person name="Garber J."/>
            <person name="Khalili H."/>
            <person name="Gevers D."/>
            <person name="Ananthakrishnan A.N."/>
            <person name="Kugathasan S."/>
            <person name="Lander E.S."/>
            <person name="Blainey P."/>
            <person name="Vlamakis H."/>
            <person name="Xavier R.J."/>
            <person name="Huttenhower C."/>
        </authorList>
    </citation>
    <scope>NUCLEOTIDE SEQUENCE [LARGE SCALE GENOMIC DNA]</scope>
    <source>
        <strain evidence="1 2">RJX1124</strain>
    </source>
</reference>
<organism evidence="1 2">
    <name type="scientific">Mediterraneibacter gnavus</name>
    <name type="common">Ruminococcus gnavus</name>
    <dbReference type="NCBI Taxonomy" id="33038"/>
    <lineage>
        <taxon>Bacteria</taxon>
        <taxon>Bacillati</taxon>
        <taxon>Bacillota</taxon>
        <taxon>Clostridia</taxon>
        <taxon>Lachnospirales</taxon>
        <taxon>Lachnospiraceae</taxon>
        <taxon>Mediterraneibacter</taxon>
    </lineage>
</organism>